<proteinExistence type="predicted"/>
<keyword evidence="3" id="KW-0812">Transmembrane</keyword>
<evidence type="ECO:0000313" key="4">
    <source>
        <dbReference type="EMBL" id="OUD08150.1"/>
    </source>
</evidence>
<dbReference type="AlphaFoldDB" id="A0A251WUI8"/>
<feature type="compositionally biased region" description="Basic residues" evidence="2">
    <location>
        <begin position="1"/>
        <end position="12"/>
    </location>
</feature>
<feature type="transmembrane region" description="Helical" evidence="3">
    <location>
        <begin position="523"/>
        <end position="543"/>
    </location>
</feature>
<protein>
    <submittedName>
        <fullName evidence="4">Capsule biosynthesis protein</fullName>
    </submittedName>
</protein>
<comment type="caution">
    <text evidence="4">The sequence shown here is derived from an EMBL/GenBank/DDBJ whole genome shotgun (WGS) entry which is preliminary data.</text>
</comment>
<evidence type="ECO:0000256" key="1">
    <source>
        <dbReference type="SAM" id="Coils"/>
    </source>
</evidence>
<feature type="coiled-coil region" evidence="1">
    <location>
        <begin position="363"/>
        <end position="448"/>
    </location>
</feature>
<dbReference type="SUPFAM" id="SSF57997">
    <property type="entry name" value="Tropomyosin"/>
    <property type="match status" value="1"/>
</dbReference>
<gene>
    <name evidence="4" type="ORF">BVC71_15200</name>
</gene>
<reference evidence="4 5" key="1">
    <citation type="submission" date="2016-12" db="EMBL/GenBank/DDBJ databases">
        <title>The draft genome sequence of HSLHS2.</title>
        <authorList>
            <person name="Hu D."/>
            <person name="Wang L."/>
            <person name="Shao Z."/>
        </authorList>
    </citation>
    <scope>NUCLEOTIDE SEQUENCE [LARGE SCALE GENOMIC DNA]</scope>
    <source>
        <strain evidence="4">MCCC 1A06712</strain>
    </source>
</reference>
<organism evidence="4 5">
    <name type="scientific">Marivivens niveibacter</name>
    <dbReference type="NCBI Taxonomy" id="1930667"/>
    <lineage>
        <taxon>Bacteria</taxon>
        <taxon>Pseudomonadati</taxon>
        <taxon>Pseudomonadota</taxon>
        <taxon>Alphaproteobacteria</taxon>
        <taxon>Rhodobacterales</taxon>
        <taxon>Paracoccaceae</taxon>
        <taxon>Marivivens group</taxon>
        <taxon>Marivivens</taxon>
    </lineage>
</organism>
<dbReference type="PANTHER" id="PTHR32309">
    <property type="entry name" value="TYROSINE-PROTEIN KINASE"/>
    <property type="match status" value="1"/>
</dbReference>
<sequence>MTMKPKARKFRLRTPDQKPTAEQPAETAQPAEQPRPKQQPPAEPKPPVDGNIDTPNQVAAETDIDAIRKEGLTGRQLRMARRMAQKHNITAVSDFDAVRQLRARGIDPFERSSILEIVTQEGGNGGGQLPSAGPAMTGAPRRAQLPQTVPQKSRALTEPAGEDPAERRASEILRIQQDIARRRRRKLIALFSRLAVFVLLPTILTGYYYFMIATPMYATKSAFVIQQAQPSSGSSGFGSLLQGTSMATQADAIAVQEYLLSLGAMTRLDENEGFKEHYSQEWIDPIQRLASDASDADAYKVYQRHVTIGYDPTEGTLKMEIVAADPETSQRFSEALISYAEQRVDQLTQRMREDQMSGALAYYQEAEQRRDAALQELLRIQTELETISPDSEIQLIMGQINNLETRRQDKILELASLQSVTRPSEARVNAVEGEISSLEGSIGELRQQLTEATGDGSSLATKTTELRAAEENYQFQIVLVEQALASMDAARNEANRQVRYLSTSVEPIAPDDPTYPKAFENTLVALLIFAGIYLMISLTASVLREQVSS</sequence>
<dbReference type="OrthoDB" id="7810642at2"/>
<feature type="region of interest" description="Disordered" evidence="2">
    <location>
        <begin position="120"/>
        <end position="165"/>
    </location>
</feature>
<dbReference type="GO" id="GO:0004713">
    <property type="term" value="F:protein tyrosine kinase activity"/>
    <property type="evidence" value="ECO:0007669"/>
    <property type="project" value="TreeGrafter"/>
</dbReference>
<keyword evidence="5" id="KW-1185">Reference proteome</keyword>
<dbReference type="Proteomes" id="UP000194664">
    <property type="component" value="Unassembled WGS sequence"/>
</dbReference>
<evidence type="ECO:0000256" key="3">
    <source>
        <dbReference type="SAM" id="Phobius"/>
    </source>
</evidence>
<keyword evidence="1" id="KW-0175">Coiled coil</keyword>
<accession>A0A251WUI8</accession>
<dbReference type="GO" id="GO:0005886">
    <property type="term" value="C:plasma membrane"/>
    <property type="evidence" value="ECO:0007669"/>
    <property type="project" value="TreeGrafter"/>
</dbReference>
<evidence type="ECO:0000313" key="5">
    <source>
        <dbReference type="Proteomes" id="UP000194664"/>
    </source>
</evidence>
<feature type="region of interest" description="Disordered" evidence="2">
    <location>
        <begin position="1"/>
        <end position="62"/>
    </location>
</feature>
<feature type="compositionally biased region" description="Low complexity" evidence="2">
    <location>
        <begin position="20"/>
        <end position="32"/>
    </location>
</feature>
<feature type="compositionally biased region" description="Pro residues" evidence="2">
    <location>
        <begin position="37"/>
        <end position="47"/>
    </location>
</feature>
<keyword evidence="3" id="KW-1133">Transmembrane helix</keyword>
<name>A0A251WUI8_9RHOB</name>
<dbReference type="EMBL" id="MSPP01000008">
    <property type="protein sequence ID" value="OUD08150.1"/>
    <property type="molecule type" value="Genomic_DNA"/>
</dbReference>
<dbReference type="RefSeq" id="WP_086452544.1">
    <property type="nucleotide sequence ID" value="NZ_MSPP01000008.1"/>
</dbReference>
<dbReference type="PANTHER" id="PTHR32309:SF13">
    <property type="entry name" value="FERRIC ENTEROBACTIN TRANSPORT PROTEIN FEPE"/>
    <property type="match status" value="1"/>
</dbReference>
<keyword evidence="3" id="KW-0472">Membrane</keyword>
<dbReference type="InterPro" id="IPR050445">
    <property type="entry name" value="Bact_polysacc_biosynth/exp"/>
</dbReference>
<evidence type="ECO:0000256" key="2">
    <source>
        <dbReference type="SAM" id="MobiDB-lite"/>
    </source>
</evidence>
<feature type="transmembrane region" description="Helical" evidence="3">
    <location>
        <begin position="187"/>
        <end position="210"/>
    </location>
</feature>